<proteinExistence type="predicted"/>
<protein>
    <submittedName>
        <fullName evidence="1">Uncharacterized protein</fullName>
    </submittedName>
</protein>
<evidence type="ECO:0000313" key="1">
    <source>
        <dbReference type="EMBL" id="OPF83920.1"/>
    </source>
</evidence>
<comment type="caution">
    <text evidence="1">The sequence shown here is derived from an EMBL/GenBank/DDBJ whole genome shotgun (WGS) entry which is preliminary data.</text>
</comment>
<sequence>MLVRISAAARQDDALLDLYRWLRQDEDVKRVARVSPGSAEPGSGAMGAVEYINVVCSVLGVVISAYAAWRSARPSAPPVHLTVNATTVVLKDASAEALRAAVARLQEGAGEAEPVQRRADDG</sequence>
<keyword evidence="2" id="KW-1185">Reference proteome</keyword>
<reference evidence="1" key="1">
    <citation type="submission" date="2016-12" db="EMBL/GenBank/DDBJ databases">
        <title>Genome sequence of Streptomyces antioxidans MUSC 164.</title>
        <authorList>
            <person name="Lee L.-H."/>
            <person name="Ser H.-L."/>
        </authorList>
    </citation>
    <scope>NUCLEOTIDE SEQUENCE [LARGE SCALE GENOMIC DNA]</scope>
    <source>
        <strain evidence="1">MUSC 164</strain>
    </source>
</reference>
<gene>
    <name evidence="1" type="ORF">VT50_0202740</name>
</gene>
<dbReference type="Proteomes" id="UP000033615">
    <property type="component" value="Unassembled WGS sequence"/>
</dbReference>
<dbReference type="Pfam" id="PF19953">
    <property type="entry name" value="EACC1"/>
    <property type="match status" value="1"/>
</dbReference>
<dbReference type="RefSeq" id="WP_046087938.1">
    <property type="nucleotide sequence ID" value="NZ_LAKD02000004.1"/>
</dbReference>
<name>A0A1V4DC51_9ACTN</name>
<organism evidence="1 2">
    <name type="scientific">Streptomyces antioxidans</name>
    <dbReference type="NCBI Taxonomy" id="1507734"/>
    <lineage>
        <taxon>Bacteria</taxon>
        <taxon>Bacillati</taxon>
        <taxon>Actinomycetota</taxon>
        <taxon>Actinomycetes</taxon>
        <taxon>Kitasatosporales</taxon>
        <taxon>Streptomycetaceae</taxon>
        <taxon>Streptomyces</taxon>
    </lineage>
</organism>
<evidence type="ECO:0000313" key="2">
    <source>
        <dbReference type="Proteomes" id="UP000033615"/>
    </source>
</evidence>
<accession>A0A1V4DC51</accession>
<dbReference type="InterPro" id="IPR045428">
    <property type="entry name" value="EACC1"/>
</dbReference>
<dbReference type="AlphaFoldDB" id="A0A1V4DC51"/>
<dbReference type="EMBL" id="LAKD02000004">
    <property type="protein sequence ID" value="OPF83920.1"/>
    <property type="molecule type" value="Genomic_DNA"/>
</dbReference>